<keyword evidence="3" id="KW-1185">Reference proteome</keyword>
<dbReference type="Proteomes" id="UP001189429">
    <property type="component" value="Unassembled WGS sequence"/>
</dbReference>
<organism evidence="2 3">
    <name type="scientific">Prorocentrum cordatum</name>
    <dbReference type="NCBI Taxonomy" id="2364126"/>
    <lineage>
        <taxon>Eukaryota</taxon>
        <taxon>Sar</taxon>
        <taxon>Alveolata</taxon>
        <taxon>Dinophyceae</taxon>
        <taxon>Prorocentrales</taxon>
        <taxon>Prorocentraceae</taxon>
        <taxon>Prorocentrum</taxon>
    </lineage>
</organism>
<evidence type="ECO:0000313" key="2">
    <source>
        <dbReference type="EMBL" id="CAK0866043.1"/>
    </source>
</evidence>
<comment type="caution">
    <text evidence="2">The sequence shown here is derived from an EMBL/GenBank/DDBJ whole genome shotgun (WGS) entry which is preliminary data.</text>
</comment>
<accession>A0ABN9V0A8</accession>
<dbReference type="EMBL" id="CAUYUJ010016505">
    <property type="protein sequence ID" value="CAK0866043.1"/>
    <property type="molecule type" value="Genomic_DNA"/>
</dbReference>
<evidence type="ECO:0000256" key="1">
    <source>
        <dbReference type="SAM" id="MobiDB-lite"/>
    </source>
</evidence>
<proteinExistence type="predicted"/>
<gene>
    <name evidence="2" type="ORF">PCOR1329_LOCUS53387</name>
</gene>
<feature type="non-terminal residue" evidence="2">
    <location>
        <position position="729"/>
    </location>
</feature>
<reference evidence="2" key="1">
    <citation type="submission" date="2023-10" db="EMBL/GenBank/DDBJ databases">
        <authorList>
            <person name="Chen Y."/>
            <person name="Shah S."/>
            <person name="Dougan E. K."/>
            <person name="Thang M."/>
            <person name="Chan C."/>
        </authorList>
    </citation>
    <scope>NUCLEOTIDE SEQUENCE [LARGE SCALE GENOMIC DNA]</scope>
</reference>
<name>A0ABN9V0A8_9DINO</name>
<sequence>MWTGISSSWVADSRCEGEAFGRVVNDVELGTRVRAPPVRECWGDIARRRKAARWRWEKKGHINLLEMRAGVAAARHSARNRASWGKRHLRITDSMVCLGGFSKGRSSSRPILILCRGMAALDLGRGARECWRRAPSDRNRSDGPSWGPPIGQAPKERETDQQVMPEEVALKIEALADVAELDPFQPLRTGASVPVKGRAAAGPPAALRRKFDLTDVVNVGGLELLAEMETDGGPMSVERPADPGCAPSPPIYIAKELMDWEAEVAACRVTFPQCMRGCPALKMTAPTGAACATQRFERPCEHLRRGASLCGKDASGRFRARASQAHPSEFCRMLAECRADATLATQERREADLAERALEQLISETLDRRRRGLSSLVALPTSFFVAAARSSQPPLGPMEPSQRARARAEEVRGQMLAGGEYCLFVGRVSRGPQAPSACARVRRSWRCEAGRARGAWALRCVLGLAGARDLDGAANAGLALPPFSVSTATALSCYMHNARRFLGLALERHLPMMSREEIDVSVLCYLDCLEEDEEVGPHVRIGVTMWCTVSPSRGQSCPRDCRGQIEPYAPGVDYARQEKVALDPYHRSAEPLGPRAADVAVDVDAAGEQVAALRRGAPKRGERTKTGTRQGAPIVHAHAAGMLARRACDDVGVERFPPHAARHSGPSHDAATGHRAARAIQRRGRWASEMSVLRHMKTYAMVAACAAPPSDAIERGASLTMKKGARALT</sequence>
<feature type="region of interest" description="Disordered" evidence="1">
    <location>
        <begin position="133"/>
        <end position="161"/>
    </location>
</feature>
<feature type="region of interest" description="Disordered" evidence="1">
    <location>
        <begin position="659"/>
        <end position="678"/>
    </location>
</feature>
<evidence type="ECO:0000313" key="3">
    <source>
        <dbReference type="Proteomes" id="UP001189429"/>
    </source>
</evidence>
<protein>
    <submittedName>
        <fullName evidence="2">Uncharacterized protein</fullName>
    </submittedName>
</protein>